<comment type="caution">
    <text evidence="2">The sequence shown here is derived from an EMBL/GenBank/DDBJ whole genome shotgun (WGS) entry which is preliminary data.</text>
</comment>
<proteinExistence type="predicted"/>
<organism evidence="2 3">
    <name type="scientific">Nepenthes gracilis</name>
    <name type="common">Slender pitcher plant</name>
    <dbReference type="NCBI Taxonomy" id="150966"/>
    <lineage>
        <taxon>Eukaryota</taxon>
        <taxon>Viridiplantae</taxon>
        <taxon>Streptophyta</taxon>
        <taxon>Embryophyta</taxon>
        <taxon>Tracheophyta</taxon>
        <taxon>Spermatophyta</taxon>
        <taxon>Magnoliopsida</taxon>
        <taxon>eudicotyledons</taxon>
        <taxon>Gunneridae</taxon>
        <taxon>Pentapetalae</taxon>
        <taxon>Caryophyllales</taxon>
        <taxon>Nepenthaceae</taxon>
        <taxon>Nepenthes</taxon>
    </lineage>
</organism>
<accession>A0AAD3S7C9</accession>
<feature type="region of interest" description="Disordered" evidence="1">
    <location>
        <begin position="89"/>
        <end position="108"/>
    </location>
</feature>
<dbReference type="AlphaFoldDB" id="A0AAD3S7C9"/>
<sequence length="132" mass="14993">MQFLLECVSCGRSRPSEPSEPATEMSPRSEETRSLVLPTPLPRRDAIDRVRRRKRPARSSVSEWRPSLLAISEETVVGAPEKLEWKRTVESGRQPKRHADSTAPIRGHGRDFFGHDHHPTVVPAFSPIPFMF</sequence>
<dbReference type="PANTHER" id="PTHR35318">
    <property type="entry name" value="BNAA10G08410D PROTEIN"/>
    <property type="match status" value="1"/>
</dbReference>
<protein>
    <submittedName>
        <fullName evidence="2">Uncharacterized protein</fullName>
    </submittedName>
</protein>
<dbReference type="EMBL" id="BSYO01000006">
    <property type="protein sequence ID" value="GMH05689.1"/>
    <property type="molecule type" value="Genomic_DNA"/>
</dbReference>
<dbReference type="Proteomes" id="UP001279734">
    <property type="component" value="Unassembled WGS sequence"/>
</dbReference>
<feature type="region of interest" description="Disordered" evidence="1">
    <location>
        <begin position="7"/>
        <end position="58"/>
    </location>
</feature>
<keyword evidence="3" id="KW-1185">Reference proteome</keyword>
<dbReference type="PANTHER" id="PTHR35318:SF2">
    <property type="entry name" value="OS08G0138900 PROTEIN"/>
    <property type="match status" value="1"/>
</dbReference>
<gene>
    <name evidence="2" type="ORF">Nepgr_007529</name>
</gene>
<evidence type="ECO:0000256" key="1">
    <source>
        <dbReference type="SAM" id="MobiDB-lite"/>
    </source>
</evidence>
<evidence type="ECO:0000313" key="3">
    <source>
        <dbReference type="Proteomes" id="UP001279734"/>
    </source>
</evidence>
<name>A0AAD3S7C9_NEPGR</name>
<reference evidence="2" key="1">
    <citation type="submission" date="2023-05" db="EMBL/GenBank/DDBJ databases">
        <title>Nepenthes gracilis genome sequencing.</title>
        <authorList>
            <person name="Fukushima K."/>
        </authorList>
    </citation>
    <scope>NUCLEOTIDE SEQUENCE</scope>
    <source>
        <strain evidence="2">SING2019-196</strain>
    </source>
</reference>
<evidence type="ECO:0000313" key="2">
    <source>
        <dbReference type="EMBL" id="GMH05689.1"/>
    </source>
</evidence>